<keyword evidence="8" id="KW-1185">Reference proteome</keyword>
<protein>
    <submittedName>
        <fullName evidence="7">Glycoside hydrolase family 32 protein</fullName>
    </submittedName>
</protein>
<organism evidence="7 8">
    <name type="scientific">Nocardioides cavernaquae</name>
    <dbReference type="NCBI Taxonomy" id="2321396"/>
    <lineage>
        <taxon>Bacteria</taxon>
        <taxon>Bacillati</taxon>
        <taxon>Actinomycetota</taxon>
        <taxon>Actinomycetes</taxon>
        <taxon>Propionibacteriales</taxon>
        <taxon>Nocardioidaceae</taxon>
        <taxon>Nocardioides</taxon>
    </lineage>
</organism>
<gene>
    <name evidence="7" type="ORF">D4739_06600</name>
</gene>
<dbReference type="GO" id="GO:0005737">
    <property type="term" value="C:cytoplasm"/>
    <property type="evidence" value="ECO:0007669"/>
    <property type="project" value="TreeGrafter"/>
</dbReference>
<evidence type="ECO:0000256" key="1">
    <source>
        <dbReference type="ARBA" id="ARBA00009902"/>
    </source>
</evidence>
<dbReference type="Proteomes" id="UP000276542">
    <property type="component" value="Unassembled WGS sequence"/>
</dbReference>
<keyword evidence="3 4" id="KW-0326">Glycosidase</keyword>
<dbReference type="Pfam" id="PF08244">
    <property type="entry name" value="Glyco_hydro_32C"/>
    <property type="match status" value="1"/>
</dbReference>
<dbReference type="OrthoDB" id="9776657at2"/>
<dbReference type="InterPro" id="IPR013320">
    <property type="entry name" value="ConA-like_dom_sf"/>
</dbReference>
<dbReference type="AlphaFoldDB" id="A0A3A5H5G0"/>
<dbReference type="SUPFAM" id="SSF49899">
    <property type="entry name" value="Concanavalin A-like lectins/glucanases"/>
    <property type="match status" value="1"/>
</dbReference>
<dbReference type="CDD" id="cd18622">
    <property type="entry name" value="GH32_Inu-like"/>
    <property type="match status" value="1"/>
</dbReference>
<dbReference type="Gene3D" id="2.115.10.20">
    <property type="entry name" value="Glycosyl hydrolase domain, family 43"/>
    <property type="match status" value="1"/>
</dbReference>
<dbReference type="GO" id="GO:0004575">
    <property type="term" value="F:sucrose alpha-glucosidase activity"/>
    <property type="evidence" value="ECO:0007669"/>
    <property type="project" value="TreeGrafter"/>
</dbReference>
<dbReference type="InterPro" id="IPR013189">
    <property type="entry name" value="Glyco_hydro_32_C"/>
</dbReference>
<dbReference type="InterPro" id="IPR013148">
    <property type="entry name" value="Glyco_hydro_32_N"/>
</dbReference>
<comment type="similarity">
    <text evidence="1 4">Belongs to the glycosyl hydrolase 32 family.</text>
</comment>
<comment type="caution">
    <text evidence="7">The sequence shown here is derived from an EMBL/GenBank/DDBJ whole genome shotgun (WGS) entry which is preliminary data.</text>
</comment>
<feature type="domain" description="Glycosyl hydrolase family 32 C-terminal" evidence="6">
    <location>
        <begin position="330"/>
        <end position="457"/>
    </location>
</feature>
<evidence type="ECO:0000256" key="3">
    <source>
        <dbReference type="ARBA" id="ARBA00023295"/>
    </source>
</evidence>
<dbReference type="GO" id="GO:0005987">
    <property type="term" value="P:sucrose catabolic process"/>
    <property type="evidence" value="ECO:0007669"/>
    <property type="project" value="TreeGrafter"/>
</dbReference>
<evidence type="ECO:0000259" key="5">
    <source>
        <dbReference type="Pfam" id="PF00251"/>
    </source>
</evidence>
<dbReference type="Pfam" id="PF00251">
    <property type="entry name" value="Glyco_hydro_32N"/>
    <property type="match status" value="1"/>
</dbReference>
<dbReference type="InterPro" id="IPR023296">
    <property type="entry name" value="Glyco_hydro_beta-prop_sf"/>
</dbReference>
<dbReference type="InterPro" id="IPR001362">
    <property type="entry name" value="Glyco_hydro_32"/>
</dbReference>
<feature type="domain" description="Glycosyl hydrolase family 32 N-terminal" evidence="5">
    <location>
        <begin position="1"/>
        <end position="295"/>
    </location>
</feature>
<name>A0A3A5H5G0_9ACTN</name>
<keyword evidence="2 4" id="KW-0378">Hydrolase</keyword>
<dbReference type="Gene3D" id="2.60.120.560">
    <property type="entry name" value="Exo-inulinase, domain 1"/>
    <property type="match status" value="1"/>
</dbReference>
<dbReference type="PANTHER" id="PTHR42800">
    <property type="entry name" value="EXOINULINASE INUD (AFU_ORTHOLOGUE AFUA_5G00480)"/>
    <property type="match status" value="1"/>
</dbReference>
<accession>A0A3A5H5G0</accession>
<evidence type="ECO:0000256" key="2">
    <source>
        <dbReference type="ARBA" id="ARBA00022801"/>
    </source>
</evidence>
<sequence>MNDPQRPFFLNGRWHLYHLYNADYPHGNGTSWAHATSTDLVHWRREGVAIDKYTNGLGDIQSGSAVVDTDNTAGFGAGAVVALVTQQDAGVQRQSVFSSTDGGQTFTAYSGNPVMDNPGSPDWRDPKVFRDEANGQWVMVLAEGHKLGIYTSPDLLHWTFRSDFARDDLGLLECPDLFPMQVQGETGTTWVLAASANGAAQGRTTGFAYWTGTWDGASFTATTPEPAWLDGGPDWYAAVTWDDPRRPASERLQHRQALGWLNNWEYADDVPTRGWSGGMLSTVRDLTLVREHGDLRLRSRPTAALTTLEDTPTRAQPRVFAGAAHALPQPEGAAYRLRIAARPDDRDPADRLVLRLGPGKGPGTGAGTTLTWDRKTGLLTLDRSHDAVAARMPAGYRTTRSIEVPTDALVLDVLVDAGSIEVYANGEQTLSALAFHAPGQISLEAPGGRIDLREFTVSRMR</sequence>
<dbReference type="EMBL" id="QYRP01000002">
    <property type="protein sequence ID" value="RJS45926.1"/>
    <property type="molecule type" value="Genomic_DNA"/>
</dbReference>
<evidence type="ECO:0000313" key="7">
    <source>
        <dbReference type="EMBL" id="RJS45926.1"/>
    </source>
</evidence>
<proteinExistence type="inferred from homology"/>
<dbReference type="SUPFAM" id="SSF75005">
    <property type="entry name" value="Arabinanase/levansucrase/invertase"/>
    <property type="match status" value="1"/>
</dbReference>
<reference evidence="8" key="1">
    <citation type="submission" date="2018-09" db="EMBL/GenBank/DDBJ databases">
        <authorList>
            <person name="Zhu H."/>
        </authorList>
    </citation>
    <scope>NUCLEOTIDE SEQUENCE [LARGE SCALE GENOMIC DNA]</scope>
    <source>
        <strain evidence="8">K1W22B-1</strain>
    </source>
</reference>
<dbReference type="PANTHER" id="PTHR42800:SF1">
    <property type="entry name" value="EXOINULINASE INUD (AFU_ORTHOLOGUE AFUA_5G00480)"/>
    <property type="match status" value="1"/>
</dbReference>
<dbReference type="SMART" id="SM00640">
    <property type="entry name" value="Glyco_32"/>
    <property type="match status" value="1"/>
</dbReference>
<evidence type="ECO:0000256" key="4">
    <source>
        <dbReference type="RuleBase" id="RU362110"/>
    </source>
</evidence>
<evidence type="ECO:0000313" key="8">
    <source>
        <dbReference type="Proteomes" id="UP000276542"/>
    </source>
</evidence>
<evidence type="ECO:0000259" key="6">
    <source>
        <dbReference type="Pfam" id="PF08244"/>
    </source>
</evidence>